<dbReference type="PANTHER" id="PTHR31992">
    <property type="entry name" value="DOF ZINC FINGER PROTEIN DOF1.4-RELATED"/>
    <property type="match status" value="1"/>
</dbReference>
<feature type="compositionally biased region" description="Polar residues" evidence="10">
    <location>
        <begin position="1"/>
        <end position="19"/>
    </location>
</feature>
<feature type="region of interest" description="Disordered" evidence="10">
    <location>
        <begin position="1"/>
        <end position="26"/>
    </location>
</feature>
<gene>
    <name evidence="12" type="ORF">CKAN_01189100</name>
</gene>
<dbReference type="GO" id="GO:0005634">
    <property type="term" value="C:nucleus"/>
    <property type="evidence" value="ECO:0007669"/>
    <property type="project" value="UniProtKB-SubCell"/>
</dbReference>
<evidence type="ECO:0000256" key="2">
    <source>
        <dbReference type="ARBA" id="ARBA00022771"/>
    </source>
</evidence>
<evidence type="ECO:0000256" key="6">
    <source>
        <dbReference type="ARBA" id="ARBA00023163"/>
    </source>
</evidence>
<reference evidence="12 13" key="1">
    <citation type="journal article" date="2019" name="Nat. Plants">
        <title>Stout camphor tree genome fills gaps in understanding of flowering plant genome evolution.</title>
        <authorList>
            <person name="Chaw S.M."/>
            <person name="Liu Y.C."/>
            <person name="Wu Y.W."/>
            <person name="Wang H.Y."/>
            <person name="Lin C.I."/>
            <person name="Wu C.S."/>
            <person name="Ke H.M."/>
            <person name="Chang L.Y."/>
            <person name="Hsu C.Y."/>
            <person name="Yang H.T."/>
            <person name="Sudianto E."/>
            <person name="Hsu M.H."/>
            <person name="Wu K.P."/>
            <person name="Wang L.N."/>
            <person name="Leebens-Mack J.H."/>
            <person name="Tsai I.J."/>
        </authorList>
    </citation>
    <scope>NUCLEOTIDE SEQUENCE [LARGE SCALE GENOMIC DNA]</scope>
    <source>
        <strain evidence="13">cv. Chaw 1501</strain>
        <tissue evidence="12">Young leaves</tissue>
    </source>
</reference>
<dbReference type="InterPro" id="IPR045174">
    <property type="entry name" value="Dof"/>
</dbReference>
<dbReference type="Proteomes" id="UP000283530">
    <property type="component" value="Unassembled WGS sequence"/>
</dbReference>
<organism evidence="12 13">
    <name type="scientific">Cinnamomum micranthum f. kanehirae</name>
    <dbReference type="NCBI Taxonomy" id="337451"/>
    <lineage>
        <taxon>Eukaryota</taxon>
        <taxon>Viridiplantae</taxon>
        <taxon>Streptophyta</taxon>
        <taxon>Embryophyta</taxon>
        <taxon>Tracheophyta</taxon>
        <taxon>Spermatophyta</taxon>
        <taxon>Magnoliopsida</taxon>
        <taxon>Magnoliidae</taxon>
        <taxon>Laurales</taxon>
        <taxon>Lauraceae</taxon>
        <taxon>Cinnamomum</taxon>
    </lineage>
</organism>
<evidence type="ECO:0000256" key="5">
    <source>
        <dbReference type="ARBA" id="ARBA00023125"/>
    </source>
</evidence>
<name>A0A3S3QCF1_9MAGN</name>
<keyword evidence="6 9" id="KW-0804">Transcription</keyword>
<comment type="caution">
    <text evidence="12">The sequence shown here is derived from an EMBL/GenBank/DDBJ whole genome shotgun (WGS) entry which is preliminary data.</text>
</comment>
<evidence type="ECO:0000256" key="4">
    <source>
        <dbReference type="ARBA" id="ARBA00023015"/>
    </source>
</evidence>
<keyword evidence="4 9" id="KW-0805">Transcription regulation</keyword>
<dbReference type="PANTHER" id="PTHR31992:SF313">
    <property type="entry name" value="DOF ZINC FINGER PROTEIN DOF5.7"/>
    <property type="match status" value="1"/>
</dbReference>
<dbReference type="InterPro" id="IPR003851">
    <property type="entry name" value="Znf_Dof"/>
</dbReference>
<evidence type="ECO:0000256" key="7">
    <source>
        <dbReference type="ARBA" id="ARBA00023242"/>
    </source>
</evidence>
<keyword evidence="3 9" id="KW-0862">Zinc</keyword>
<evidence type="ECO:0000256" key="8">
    <source>
        <dbReference type="PROSITE-ProRule" id="PRU00071"/>
    </source>
</evidence>
<dbReference type="AlphaFoldDB" id="A0A3S3QCF1"/>
<evidence type="ECO:0000256" key="3">
    <source>
        <dbReference type="ARBA" id="ARBA00022833"/>
    </source>
</evidence>
<comment type="function">
    <text evidence="9">Transcription factor that binds specifically to a 5'-AA[AG]G-3' consensus core sequence.</text>
</comment>
<proteinExistence type="predicted"/>
<evidence type="ECO:0000259" key="11">
    <source>
        <dbReference type="PROSITE" id="PS50884"/>
    </source>
</evidence>
<evidence type="ECO:0000256" key="1">
    <source>
        <dbReference type="ARBA" id="ARBA00022723"/>
    </source>
</evidence>
<keyword evidence="13" id="KW-1185">Reference proteome</keyword>
<feature type="domain" description="Dof-type" evidence="11">
    <location>
        <begin position="36"/>
        <end position="90"/>
    </location>
</feature>
<evidence type="ECO:0000256" key="9">
    <source>
        <dbReference type="RuleBase" id="RU369094"/>
    </source>
</evidence>
<dbReference type="Pfam" id="PF02701">
    <property type="entry name" value="Zn_ribbon_Dof"/>
    <property type="match status" value="1"/>
</dbReference>
<dbReference type="EMBL" id="QPKB01000004">
    <property type="protein sequence ID" value="RWR83144.1"/>
    <property type="molecule type" value="Genomic_DNA"/>
</dbReference>
<evidence type="ECO:0000313" key="13">
    <source>
        <dbReference type="Proteomes" id="UP000283530"/>
    </source>
</evidence>
<dbReference type="PROSITE" id="PS01361">
    <property type="entry name" value="ZF_DOF_1"/>
    <property type="match status" value="1"/>
</dbReference>
<dbReference type="PROSITE" id="PS50884">
    <property type="entry name" value="ZF_DOF_2"/>
    <property type="match status" value="1"/>
</dbReference>
<comment type="subcellular location">
    <subcellularLocation>
        <location evidence="8 9">Nucleus</location>
    </subcellularLocation>
</comment>
<evidence type="ECO:0000256" key="10">
    <source>
        <dbReference type="SAM" id="MobiDB-lite"/>
    </source>
</evidence>
<keyword evidence="1 9" id="KW-0479">Metal-binding</keyword>
<dbReference type="OrthoDB" id="1927254at2759"/>
<keyword evidence="2 8" id="KW-0863">Zinc-finger</keyword>
<dbReference type="GO" id="GO:0003677">
    <property type="term" value="F:DNA binding"/>
    <property type="evidence" value="ECO:0007669"/>
    <property type="project" value="UniProtKB-UniRule"/>
</dbReference>
<keyword evidence="7 8" id="KW-0539">Nucleus</keyword>
<evidence type="ECO:0000313" key="12">
    <source>
        <dbReference type="EMBL" id="RWR83144.1"/>
    </source>
</evidence>
<protein>
    <recommendedName>
        <fullName evidence="9">Dof zinc finger protein</fullName>
    </recommendedName>
</protein>
<accession>A0A3S3QCF1</accession>
<sequence length="298" mass="32577">MLSTDKISEKLPNQHQTSLAARKRPATTMVQSDQVLRCPRCDSPNTKFCYYNNYSLTQPRHFCKTCRRYWTKGGVLRNVPIGGGCRKSKKTKSAAAAANTTSSNSGCLRFLDGLSSAMEFQINGLPFTRLHSPTAGAFTQLYSLGGLSSTAATSPCSALFDDVPCSSSLEGFNHCTSSTALRMGETGVFRGLTQENIASSIESLSSINQELHWKLQHQRLAMLSAASAPLIENQQQQQQAVSIPSAQSSKTEACVDRDINVLLLENSYSVVEGNTNINMSNWNEMQTWSDAHQYSGLP</sequence>
<dbReference type="GO" id="GO:0008270">
    <property type="term" value="F:zinc ion binding"/>
    <property type="evidence" value="ECO:0007669"/>
    <property type="project" value="UniProtKB-KW"/>
</dbReference>
<keyword evidence="5 8" id="KW-0238">DNA-binding</keyword>
<dbReference type="GO" id="GO:0003700">
    <property type="term" value="F:DNA-binding transcription factor activity"/>
    <property type="evidence" value="ECO:0007669"/>
    <property type="project" value="UniProtKB-UniRule"/>
</dbReference>